<proteinExistence type="predicted"/>
<dbReference type="Pfam" id="PF07793">
    <property type="entry name" value="DUF1631"/>
    <property type="match status" value="1"/>
</dbReference>
<reference evidence="1 2" key="1">
    <citation type="submission" date="2020-10" db="EMBL/GenBank/DDBJ databases">
        <title>Connecting structure to function with the recovery of over 1000 high-quality activated sludge metagenome-assembled genomes encoding full-length rRNA genes using long-read sequencing.</title>
        <authorList>
            <person name="Singleton C.M."/>
            <person name="Petriglieri F."/>
            <person name="Kristensen J.M."/>
            <person name="Kirkegaard R.H."/>
            <person name="Michaelsen T.Y."/>
            <person name="Andersen M.H."/>
            <person name="Karst S.M."/>
            <person name="Dueholm M.S."/>
            <person name="Nielsen P.H."/>
            <person name="Albertsen M."/>
        </authorList>
    </citation>
    <scope>NUCLEOTIDE SEQUENCE [LARGE SCALE GENOMIC DNA]</scope>
    <source>
        <strain evidence="1">EsbW_18-Q3-R4-48_BATAC.463</strain>
    </source>
</reference>
<dbReference type="EMBL" id="JADJMS010000050">
    <property type="protein sequence ID" value="MBK7417269.1"/>
    <property type="molecule type" value="Genomic_DNA"/>
</dbReference>
<comment type="caution">
    <text evidence="1">The sequence shown here is derived from an EMBL/GenBank/DDBJ whole genome shotgun (WGS) entry which is preliminary data.</text>
</comment>
<organism evidence="1 2">
    <name type="scientific">Candidatus Dechloromonas phosphorivorans</name>
    <dbReference type="NCBI Taxonomy" id="2899244"/>
    <lineage>
        <taxon>Bacteria</taxon>
        <taxon>Pseudomonadati</taxon>
        <taxon>Pseudomonadota</taxon>
        <taxon>Betaproteobacteria</taxon>
        <taxon>Rhodocyclales</taxon>
        <taxon>Azonexaceae</taxon>
        <taxon>Dechloromonas</taxon>
    </lineage>
</organism>
<name>A0A935K604_9RHOO</name>
<dbReference type="Proteomes" id="UP000739411">
    <property type="component" value="Unassembled WGS sequence"/>
</dbReference>
<evidence type="ECO:0000313" key="1">
    <source>
        <dbReference type="EMBL" id="MBK7417269.1"/>
    </source>
</evidence>
<protein>
    <submittedName>
        <fullName evidence="1">DUF1631 family protein</fullName>
    </submittedName>
</protein>
<sequence>MDNSPVISGEVDDSAKILADCRALYLKELGQLLREAEPVTDLAVKVFVQSVAEYFDEMVSTARRGGFDDADGLTASRISLVHENDLELDIRLSEFSAKLLEKTGGDLWRVYLRFVTLLKRPDLPKSDNPVGPKGMAAGLLQMCSELGEGHDKTLARVERLEDYFASNLPVLYANLNALFEKRHVDAAQPSIISAPDAMAGAKPVATSVANPVAALQQNLMAQMPGGGPLQSGGGGASASLFSQAMFDRLLSRLDELEKLGRLPASIALTDGVPSLENLIPGLFDDSAPSGETMRRPIKSAELGIPNAAPEAAAIDTLALIFEAIFDMPALPEAIKSALSSLQIPMLKAAMLDPAFFTNEAHPARQLFDRMARAVLGLPQDVTSKHLVCLQVLSVAAHVRSEFTNDLGVFERYVAKLDALIAERDQAIAQSVSDWLPLLTRMDQHGLAETRCQEVIEAFCERGVPQGIANFLRQHWYKVLLQVWVEHGEDSAAWQEHNAVIDSLLWSIQPKTEAEDRKRLSRMLPVMLQLLSKGMERIKVSEEVRVNFLDTCFSLQTAALRGIVQAPSENAPSLGVPAIDPGLFTVPVAAQPEAGELHSGALHLKTIDIPGESALLSRLRPLPLKNGEWVEFRLLDDQALVGRLSYISPENGKLLFCNPEWGFALAMHPGVMEKQLREKRALRCSSMSLFNAAAEKALSRTPAI</sequence>
<dbReference type="AlphaFoldDB" id="A0A935K604"/>
<evidence type="ECO:0000313" key="2">
    <source>
        <dbReference type="Proteomes" id="UP000739411"/>
    </source>
</evidence>
<accession>A0A935K604</accession>
<dbReference type="InterPro" id="IPR012434">
    <property type="entry name" value="DUF1631"/>
</dbReference>
<gene>
    <name evidence="1" type="ORF">IPJ38_21395</name>
</gene>